<evidence type="ECO:0000256" key="2">
    <source>
        <dbReference type="SAM" id="SignalP"/>
    </source>
</evidence>
<dbReference type="InterPro" id="IPR006311">
    <property type="entry name" value="TAT_signal"/>
</dbReference>
<protein>
    <recommendedName>
        <fullName evidence="3">DUF7601 domain-containing protein</fullName>
    </recommendedName>
</protein>
<keyword evidence="1" id="KW-0472">Membrane</keyword>
<keyword evidence="2" id="KW-0732">Signal</keyword>
<dbReference type="InterPro" id="IPR022464">
    <property type="entry name" value="Strep_pil_isopept_link"/>
</dbReference>
<reference evidence="4 5" key="1">
    <citation type="submission" date="2022-03" db="EMBL/GenBank/DDBJ databases">
        <title>Novel taxa within the pig intestine.</title>
        <authorList>
            <person name="Wylensek D."/>
            <person name="Bishof K."/>
            <person name="Afrizal A."/>
            <person name="Clavel T."/>
        </authorList>
    </citation>
    <scope>NUCLEOTIDE SEQUENCE [LARGE SCALE GENOMIC DNA]</scope>
    <source>
        <strain evidence="4 5">CLA-KB-P133</strain>
    </source>
</reference>
<dbReference type="InterPro" id="IPR038174">
    <property type="entry name" value="Strep_pil_link_sf"/>
</dbReference>
<comment type="caution">
    <text evidence="4">The sequence shown here is derived from an EMBL/GenBank/DDBJ whole genome shotgun (WGS) entry which is preliminary data.</text>
</comment>
<name>A0AB35U3Z6_9FIRM</name>
<dbReference type="AlphaFoldDB" id="A0AB35U3Z6"/>
<accession>A0AB35U3Z6</accession>
<dbReference type="Pfam" id="PF24547">
    <property type="entry name" value="DUF7601"/>
    <property type="match status" value="1"/>
</dbReference>
<feature type="transmembrane region" description="Helical" evidence="1">
    <location>
        <begin position="402"/>
        <end position="425"/>
    </location>
</feature>
<gene>
    <name evidence="4" type="ORF">MOZ60_02865</name>
</gene>
<dbReference type="EMBL" id="JALBUR010000004">
    <property type="protein sequence ID" value="MDX8419032.1"/>
    <property type="molecule type" value="Genomic_DNA"/>
</dbReference>
<evidence type="ECO:0000313" key="4">
    <source>
        <dbReference type="EMBL" id="MDX8419032.1"/>
    </source>
</evidence>
<dbReference type="NCBIfam" id="TIGR03786">
    <property type="entry name" value="strep_pil_rpt"/>
    <property type="match status" value="1"/>
</dbReference>
<sequence length="434" mass="45624">MTNSNRRRRIFAKAGAVVGALAMAGAMPVTSVFAAEGTTYAPVAGGNAVFEKYLTMNSQSEVPNATFKFSIDGGVTALDSDGTSTLHVYAGNDANNVVGAPTISDAVFAQGDTTYDAIQDQPASVTVRNQDDGKTTNKDLLTLDTGKKYARHDVTVDFSGVQYKEPGVYRYLITEQATTNQGVTNDADNTRVMDVYVNDDNGTLKIGGYVLQNAEPDGTVKRDGTGTAEKSKGYTNDYTTHDLTISKTVSGNQASHDEYFKMTVKLSNAVAGTVYDVDLSNADATTKTGGVNTEAHTNPATLTVGADGTVTQDFWLQNGQSIKIQGLADKTAYSINEDADLMDKEGYDPAAEVTGDTKTGDGDAEKDIAMDASTYTVTDDAITADTTVAYTNVKEGNTPTGVIMAVAPFATTGIAGIAGVGAVIVSKHKKKDEE</sequence>
<feature type="signal peptide" evidence="2">
    <location>
        <begin position="1"/>
        <end position="34"/>
    </location>
</feature>
<dbReference type="InterPro" id="IPR055382">
    <property type="entry name" value="DUF7601"/>
</dbReference>
<dbReference type="Gene3D" id="2.60.40.3050">
    <property type="match status" value="1"/>
</dbReference>
<proteinExistence type="predicted"/>
<keyword evidence="5" id="KW-1185">Reference proteome</keyword>
<evidence type="ECO:0000259" key="3">
    <source>
        <dbReference type="Pfam" id="PF24547"/>
    </source>
</evidence>
<dbReference type="Proteomes" id="UP001286174">
    <property type="component" value="Unassembled WGS sequence"/>
</dbReference>
<dbReference type="PROSITE" id="PS51318">
    <property type="entry name" value="TAT"/>
    <property type="match status" value="1"/>
</dbReference>
<dbReference type="Gene3D" id="2.60.40.1140">
    <property type="entry name" value="Collagen-binding surface protein Cna, B-type domain"/>
    <property type="match status" value="1"/>
</dbReference>
<evidence type="ECO:0000256" key="1">
    <source>
        <dbReference type="SAM" id="Phobius"/>
    </source>
</evidence>
<evidence type="ECO:0000313" key="5">
    <source>
        <dbReference type="Proteomes" id="UP001286174"/>
    </source>
</evidence>
<organism evidence="4 5">
    <name type="scientific">Grylomicrobium aquisgranensis</name>
    <dbReference type="NCBI Taxonomy" id="2926318"/>
    <lineage>
        <taxon>Bacteria</taxon>
        <taxon>Bacillati</taxon>
        <taxon>Bacillota</taxon>
        <taxon>Erysipelotrichia</taxon>
        <taxon>Erysipelotrichales</taxon>
        <taxon>Erysipelotrichaceae</taxon>
        <taxon>Grylomicrobium</taxon>
    </lineage>
</organism>
<feature type="domain" description="DUF7601" evidence="3">
    <location>
        <begin position="241"/>
        <end position="368"/>
    </location>
</feature>
<feature type="chain" id="PRO_5044233172" description="DUF7601 domain-containing protein" evidence="2">
    <location>
        <begin position="35"/>
        <end position="434"/>
    </location>
</feature>
<dbReference type="RefSeq" id="WP_370595584.1">
    <property type="nucleotide sequence ID" value="NZ_JALBUR010000004.1"/>
</dbReference>
<keyword evidence="1" id="KW-0812">Transmembrane</keyword>
<keyword evidence="1" id="KW-1133">Transmembrane helix</keyword>